<dbReference type="InterPro" id="IPR007061">
    <property type="entry name" value="MST-like"/>
</dbReference>
<sequence length="168" mass="18856">MPIERATPSLNADERTTLENWLDWYRDTLALKCEGLTEDQLRTVSVPPSTLTLLGLVQHATEVERHWFRRVLTAEQVPPIYGPPASNGHDGGFELRDDVSGEQALATWRAEIALARANCGTRDLSQTSPFHGAEVTLRWIYTHMIGEYARHAGHADLIRERIDGRTGV</sequence>
<dbReference type="EMBL" id="JBHUOF010000049">
    <property type="protein sequence ID" value="MFD2803144.1"/>
    <property type="molecule type" value="Genomic_DNA"/>
</dbReference>
<keyword evidence="2" id="KW-1185">Reference proteome</keyword>
<accession>A0ABW5WJ01</accession>
<evidence type="ECO:0000313" key="1">
    <source>
        <dbReference type="EMBL" id="MFD2803144.1"/>
    </source>
</evidence>
<reference evidence="2" key="1">
    <citation type="journal article" date="2019" name="Int. J. Syst. Evol. Microbiol.">
        <title>The Global Catalogue of Microorganisms (GCM) 10K type strain sequencing project: providing services to taxonomists for standard genome sequencing and annotation.</title>
        <authorList>
            <consortium name="The Broad Institute Genomics Platform"/>
            <consortium name="The Broad Institute Genome Sequencing Center for Infectious Disease"/>
            <person name="Wu L."/>
            <person name="Ma J."/>
        </authorList>
    </citation>
    <scope>NUCLEOTIDE SEQUENCE [LARGE SCALE GENOMIC DNA]</scope>
    <source>
        <strain evidence="2">IBRC-M 10906</strain>
    </source>
</reference>
<dbReference type="InterPro" id="IPR034660">
    <property type="entry name" value="DinB/YfiT-like"/>
</dbReference>
<dbReference type="Pfam" id="PF04978">
    <property type="entry name" value="MST"/>
    <property type="match status" value="1"/>
</dbReference>
<evidence type="ECO:0000313" key="2">
    <source>
        <dbReference type="Proteomes" id="UP001597478"/>
    </source>
</evidence>
<gene>
    <name evidence="1" type="ORF">ACFS2C_27505</name>
</gene>
<dbReference type="SUPFAM" id="SSF109854">
    <property type="entry name" value="DinB/YfiT-like putative metalloenzymes"/>
    <property type="match status" value="1"/>
</dbReference>
<protein>
    <submittedName>
        <fullName evidence="1">DinB family protein</fullName>
    </submittedName>
</protein>
<dbReference type="Proteomes" id="UP001597478">
    <property type="component" value="Unassembled WGS sequence"/>
</dbReference>
<name>A0ABW5WJ01_9PSEU</name>
<dbReference type="Gene3D" id="1.20.120.450">
    <property type="entry name" value="dinb family like domain"/>
    <property type="match status" value="1"/>
</dbReference>
<comment type="caution">
    <text evidence="1">The sequence shown here is derived from an EMBL/GenBank/DDBJ whole genome shotgun (WGS) entry which is preliminary data.</text>
</comment>
<proteinExistence type="predicted"/>
<organism evidence="1 2">
    <name type="scientific">Prauserella oleivorans</name>
    <dbReference type="NCBI Taxonomy" id="1478153"/>
    <lineage>
        <taxon>Bacteria</taxon>
        <taxon>Bacillati</taxon>
        <taxon>Actinomycetota</taxon>
        <taxon>Actinomycetes</taxon>
        <taxon>Pseudonocardiales</taxon>
        <taxon>Pseudonocardiaceae</taxon>
        <taxon>Prauserella</taxon>
    </lineage>
</organism>
<dbReference type="RefSeq" id="WP_377394883.1">
    <property type="nucleotide sequence ID" value="NZ_JBHSAN010000054.1"/>
</dbReference>